<dbReference type="InterPro" id="IPR042279">
    <property type="entry name" value="Pep_M60_3"/>
</dbReference>
<dbReference type="RefSeq" id="WP_185388550.1">
    <property type="nucleotide sequence ID" value="NZ_JAARQN010000003.1"/>
</dbReference>
<proteinExistence type="predicted"/>
<evidence type="ECO:0000259" key="1">
    <source>
        <dbReference type="PROSITE" id="PS51723"/>
    </source>
</evidence>
<dbReference type="Gene3D" id="1.10.390.30">
    <property type="entry name" value="Peptidase M60, enhancin-like domain 3"/>
    <property type="match status" value="1"/>
</dbReference>
<comment type="caution">
    <text evidence="2">The sequence shown here is derived from an EMBL/GenBank/DDBJ whole genome shotgun (WGS) entry which is preliminary data.</text>
</comment>
<dbReference type="Pfam" id="PF18449">
    <property type="entry name" value="Endotoxin_C2"/>
    <property type="match status" value="1"/>
</dbReference>
<dbReference type="PROSITE" id="PS51723">
    <property type="entry name" value="PEPTIDASE_M60"/>
    <property type="match status" value="1"/>
</dbReference>
<dbReference type="Pfam" id="PF03272">
    <property type="entry name" value="Mucin_bdg"/>
    <property type="match status" value="1"/>
</dbReference>
<dbReference type="SMART" id="SM01276">
    <property type="entry name" value="M60-like"/>
    <property type="match status" value="1"/>
</dbReference>
<organism evidence="2 3">
    <name type="scientific">Listeria newyorkensis</name>
    <dbReference type="NCBI Taxonomy" id="1497681"/>
    <lineage>
        <taxon>Bacteria</taxon>
        <taxon>Bacillati</taxon>
        <taxon>Bacillota</taxon>
        <taxon>Bacilli</taxon>
        <taxon>Bacillales</taxon>
        <taxon>Listeriaceae</taxon>
        <taxon>Listeria</taxon>
    </lineage>
</organism>
<dbReference type="Gene3D" id="3.40.390.80">
    <property type="entry name" value="Peptidase M60, enhancin-like domain 2"/>
    <property type="match status" value="1"/>
</dbReference>
<feature type="domain" description="Peptidase M60" evidence="1">
    <location>
        <begin position="25"/>
        <end position="323"/>
    </location>
</feature>
<dbReference type="InterPro" id="IPR004954">
    <property type="entry name" value="Mucin-bd"/>
</dbReference>
<dbReference type="InterPro" id="IPR054544">
    <property type="entry name" value="Pest_crys_Cry1Aa_dom-IV"/>
</dbReference>
<protein>
    <recommendedName>
        <fullName evidence="1">Peptidase M60 domain-containing protein</fullName>
    </recommendedName>
</protein>
<dbReference type="Proteomes" id="UP000569903">
    <property type="component" value="Unassembled WGS sequence"/>
</dbReference>
<gene>
    <name evidence="2" type="ORF">HB850_05735</name>
</gene>
<dbReference type="AlphaFoldDB" id="A0A841YVX1"/>
<accession>A0A841YVX1</accession>
<dbReference type="InterPro" id="IPR031161">
    <property type="entry name" value="Peptidase_M60_dom"/>
</dbReference>
<dbReference type="EMBL" id="JAARQN010000003">
    <property type="protein sequence ID" value="MBC1457249.1"/>
    <property type="molecule type" value="Genomic_DNA"/>
</dbReference>
<dbReference type="Pfam" id="PF20622">
    <property type="entry name" value="Big_15"/>
    <property type="match status" value="3"/>
</dbReference>
<dbReference type="InterPro" id="IPR046746">
    <property type="entry name" value="Big_15"/>
</dbReference>
<evidence type="ECO:0000313" key="3">
    <source>
        <dbReference type="Proteomes" id="UP000569903"/>
    </source>
</evidence>
<evidence type="ECO:0000313" key="2">
    <source>
        <dbReference type="EMBL" id="MBC1457249.1"/>
    </source>
</evidence>
<sequence>MEKKLDTLENPTWMRNQGLSKGINHDRQDLGVILPKYATIEIRQTNTNFKDNITLELLNDDNQTENTYTVGSSWVKITANSDSVPFIKTTFTANAPVVEYKVSDTVISLPVLKQGDSETAFFNKWDTTKAAFGLVSNQYIQILVPAGDKSYLKKMDDFKSIDALLAYYNTLFETFNELEGISFASKNATDKNIPNRYFAKADKHGAGAAYYGGNYTAETSASVISFWLKPGWGGLHEIAHGYQGDFMSDTTFSTGEVWNNLYADSMQKKMMGKDYYSGWLYGGNVANKETAFEKNVYTTKTPVNNWDIANKLYMLTLMKDMAGDKAFTHFNQAYRADANATKKNKDAFLLDLLTKYFGEVSHYDFTPFVELVQGSMSGNQKAENLYAGNKAVYPLASLLSGDNLKKTRQDIKLDTKWGLVSNDQLNKYKLTATTKVTFSINDFAQIEGKVLRIKNGVDVVREMTITSPTMTLKNMPIGIYSLDIPTGTTRFYEPETNYLAITDHESSATITMNEIQTSTIAEQKMVFKGLGDNIFAIATVDPEKGSLELNVTNNKPHSYFANEYASIEFSDEQGKSLFKKVMNGNGTETGKFQIAIKPNYTIKIMHKEPSRLSIIGAPDQLVNTATEQTFKVSKYGLTSNVTKVTDQDALANYKSNLVAFAETVTAKFKNEDYAASKTKLKKGIQYLSDTDADKIKYQQTYASLLALKSEATSNAVKELFINNDVTGTIKEDTTQDAIDKAKELVSTLTDTDKKVALEAQIAEAQKQLTEKETKVEVTGKGNTFILQQGRYLTGTYTGDAASMSVEVNGKLYYGGTVKNGEYSFYALDKIASASDKVIINLHSADKKIQVSFPVVVKEATKVTQNAFKVKDSYITGTLNNSDITKMGIVVNGKAYWGGTVADGTFKYYALDKITSPTDEVVLNFYNANNELITSNNLVITAPVVTSGDITSASLAVGDKNIVGTITGDIKSFSVTIDGTTYNGGTIAADGTFKFYVSDKKFRADSVITIAGYDKAKNTLAEITLSVTK</sequence>
<dbReference type="Pfam" id="PF13402">
    <property type="entry name" value="Peptidase_M60"/>
    <property type="match status" value="1"/>
</dbReference>
<name>A0A841YVX1_9LIST</name>
<reference evidence="2 3" key="1">
    <citation type="submission" date="2020-03" db="EMBL/GenBank/DDBJ databases">
        <title>Soil Listeria distribution.</title>
        <authorList>
            <person name="Liao J."/>
            <person name="Wiedmann M."/>
        </authorList>
    </citation>
    <scope>NUCLEOTIDE SEQUENCE [LARGE SCALE GENOMIC DNA]</scope>
    <source>
        <strain evidence="2 3">FSL L7-1614</strain>
    </source>
</reference>